<keyword evidence="5" id="KW-0812">Transmembrane</keyword>
<comment type="subcellular location">
    <subcellularLocation>
        <location evidence="9">Endomembrane system</location>
        <topology evidence="9">Single-pass membrane protein</topology>
    </subcellularLocation>
    <subcellularLocation>
        <location evidence="1">Membrane</location>
        <topology evidence="1">Single-pass type II membrane protein</topology>
    </subcellularLocation>
</comment>
<keyword evidence="6" id="KW-0735">Signal-anchor</keyword>
<evidence type="ECO:0000256" key="9">
    <source>
        <dbReference type="ARBA" id="ARBA00037847"/>
    </source>
</evidence>
<dbReference type="Proteomes" id="UP001318040">
    <property type="component" value="Unplaced"/>
</dbReference>
<evidence type="ECO:0000313" key="14">
    <source>
        <dbReference type="RefSeq" id="XP_032800609.1"/>
    </source>
</evidence>
<evidence type="ECO:0000256" key="3">
    <source>
        <dbReference type="ARBA" id="ARBA00022676"/>
    </source>
</evidence>
<accession>A0AAJ7SK65</accession>
<dbReference type="RefSeq" id="XP_032800609.1">
    <property type="nucleotide sequence ID" value="XM_032944718.1"/>
</dbReference>
<feature type="region of interest" description="Disordered" evidence="10">
    <location>
        <begin position="400"/>
        <end position="437"/>
    </location>
</feature>
<dbReference type="GO" id="GO:0016757">
    <property type="term" value="F:glycosyltransferase activity"/>
    <property type="evidence" value="ECO:0007669"/>
    <property type="project" value="UniProtKB-KW"/>
</dbReference>
<organism evidence="13 14">
    <name type="scientific">Petromyzon marinus</name>
    <name type="common">Sea lamprey</name>
    <dbReference type="NCBI Taxonomy" id="7757"/>
    <lineage>
        <taxon>Eukaryota</taxon>
        <taxon>Metazoa</taxon>
        <taxon>Chordata</taxon>
        <taxon>Craniata</taxon>
        <taxon>Vertebrata</taxon>
        <taxon>Cyclostomata</taxon>
        <taxon>Hyperoartia</taxon>
        <taxon>Petromyzontiformes</taxon>
        <taxon>Petromyzontidae</taxon>
        <taxon>Petromyzon</taxon>
    </lineage>
</organism>
<evidence type="ECO:0000256" key="11">
    <source>
        <dbReference type="SAM" id="SignalP"/>
    </source>
</evidence>
<feature type="compositionally biased region" description="Acidic residues" evidence="10">
    <location>
        <begin position="165"/>
        <end position="184"/>
    </location>
</feature>
<feature type="compositionally biased region" description="Pro residues" evidence="10">
    <location>
        <begin position="134"/>
        <end position="143"/>
    </location>
</feature>
<evidence type="ECO:0000256" key="2">
    <source>
        <dbReference type="ARBA" id="ARBA00008661"/>
    </source>
</evidence>
<evidence type="ECO:0000256" key="8">
    <source>
        <dbReference type="ARBA" id="ARBA00023136"/>
    </source>
</evidence>
<evidence type="ECO:0000256" key="5">
    <source>
        <dbReference type="ARBA" id="ARBA00022692"/>
    </source>
</evidence>
<dbReference type="GO" id="GO:0016020">
    <property type="term" value="C:membrane"/>
    <property type="evidence" value="ECO:0007669"/>
    <property type="project" value="UniProtKB-SubCell"/>
</dbReference>
<keyword evidence="11" id="KW-0732">Signal</keyword>
<dbReference type="KEGG" id="pmrn:116937575"/>
<name>A0AAJ7SK65_PETMA</name>
<keyword evidence="3" id="KW-0328">Glycosyltransferase</keyword>
<dbReference type="InterPro" id="IPR003378">
    <property type="entry name" value="Fringe-like_glycosylTrfase"/>
</dbReference>
<feature type="domain" description="Fringe-like glycosyltransferase" evidence="12">
    <location>
        <begin position="188"/>
        <end position="408"/>
    </location>
</feature>
<keyword evidence="13" id="KW-1185">Reference proteome</keyword>
<protein>
    <submittedName>
        <fullName evidence="14">Beta-1,3-N-acetylglucosaminyltransferase radical fringe-like</fullName>
    </submittedName>
</protein>
<feature type="chain" id="PRO_5042481555" evidence="11">
    <location>
        <begin position="18"/>
        <end position="437"/>
    </location>
</feature>
<feature type="compositionally biased region" description="Low complexity" evidence="10">
    <location>
        <begin position="124"/>
        <end position="133"/>
    </location>
</feature>
<feature type="region of interest" description="Disordered" evidence="10">
    <location>
        <begin position="17"/>
        <end position="87"/>
    </location>
</feature>
<evidence type="ECO:0000256" key="1">
    <source>
        <dbReference type="ARBA" id="ARBA00004606"/>
    </source>
</evidence>
<feature type="region of interest" description="Disordered" evidence="10">
    <location>
        <begin position="162"/>
        <end position="184"/>
    </location>
</feature>
<proteinExistence type="inferred from homology"/>
<comment type="similarity">
    <text evidence="2">Belongs to the glycosyltransferase 31 family.</text>
</comment>
<evidence type="ECO:0000256" key="10">
    <source>
        <dbReference type="SAM" id="MobiDB-lite"/>
    </source>
</evidence>
<reference evidence="14" key="1">
    <citation type="submission" date="2025-08" db="UniProtKB">
        <authorList>
            <consortium name="RefSeq"/>
        </authorList>
    </citation>
    <scope>IDENTIFICATION</scope>
    <source>
        <tissue evidence="14">Sperm</tissue>
    </source>
</reference>
<evidence type="ECO:0000313" key="13">
    <source>
        <dbReference type="Proteomes" id="UP001318040"/>
    </source>
</evidence>
<keyword evidence="8" id="KW-0472">Membrane</keyword>
<keyword evidence="7" id="KW-1133">Transmembrane helix</keyword>
<evidence type="ECO:0000256" key="6">
    <source>
        <dbReference type="ARBA" id="ARBA00022968"/>
    </source>
</evidence>
<evidence type="ECO:0000256" key="4">
    <source>
        <dbReference type="ARBA" id="ARBA00022679"/>
    </source>
</evidence>
<dbReference type="PANTHER" id="PTHR10811">
    <property type="entry name" value="FRINGE-RELATED"/>
    <property type="match status" value="1"/>
</dbReference>
<evidence type="ECO:0000256" key="7">
    <source>
        <dbReference type="ARBA" id="ARBA00022989"/>
    </source>
</evidence>
<keyword evidence="4" id="KW-0808">Transferase</keyword>
<evidence type="ECO:0000259" key="12">
    <source>
        <dbReference type="Pfam" id="PF02434"/>
    </source>
</evidence>
<sequence length="437" mass="45996">MVVVVVAMLVARGPVPASNRRGPWLPAGRPWPRGRCRPAARGHGGDHVVSETPLPWWAREQQQQSSAAAASTAAPPPPPPSSSASSAVTAARAASSSSSAVASLSALLKSSLSSLLSSASSSASSSSAAASSAPKPPPPPPSSPRSLSSILSLRSRAADVAAADAADDAADDDSGGGGAADDDADGESLRVTDVFVAVKTSWKFHATRMRLLMKTWLGLARDHTFVFTDGEDEELNRELGGHLLQTNCSSAHSRQALSCKMAVELDTFLRGSHKWFCHVDDDTYLNTGALLGLLRRFSHRRDLYLGRPSLDHPIHTQHQEAAAEFWFATGGAGFCLSRGLTLKMSPWVSGGEFMATAERIRLPDDCTVGFVSEWLLGIPLTHSALFHSHLEGLAQLPTQSLTSQVSSSPTHPPTHPLTYSPTGSGSAAHPVPHQPGE</sequence>
<feature type="region of interest" description="Disordered" evidence="10">
    <location>
        <begin position="124"/>
        <end position="147"/>
    </location>
</feature>
<gene>
    <name evidence="14" type="primary">LOC116937575</name>
</gene>
<feature type="signal peptide" evidence="11">
    <location>
        <begin position="1"/>
        <end position="17"/>
    </location>
</feature>
<dbReference type="Pfam" id="PF02434">
    <property type="entry name" value="Fringe"/>
    <property type="match status" value="1"/>
</dbReference>
<dbReference type="AlphaFoldDB" id="A0AAJ7SK65"/>
<dbReference type="GO" id="GO:0012505">
    <property type="term" value="C:endomembrane system"/>
    <property type="evidence" value="ECO:0007669"/>
    <property type="project" value="UniProtKB-SubCell"/>
</dbReference>
<dbReference type="Gene3D" id="3.90.550.50">
    <property type="match status" value="1"/>
</dbReference>